<protein>
    <submittedName>
        <fullName evidence="2">Uncharacterized protein</fullName>
    </submittedName>
</protein>
<dbReference type="EMBL" id="KV427681">
    <property type="protein sequence ID" value="KZT00605.1"/>
    <property type="molecule type" value="Genomic_DNA"/>
</dbReference>
<dbReference type="PANTHER" id="PTHR33266:SF1">
    <property type="entry name" value="F-BOX DOMAIN-CONTAINING PROTEIN"/>
    <property type="match status" value="1"/>
</dbReference>
<dbReference type="Proteomes" id="UP000076871">
    <property type="component" value="Unassembled WGS sequence"/>
</dbReference>
<dbReference type="STRING" id="1314785.A0A165BA85"/>
<keyword evidence="3" id="KW-1185">Reference proteome</keyword>
<dbReference type="AlphaFoldDB" id="A0A165BA85"/>
<evidence type="ECO:0000313" key="2">
    <source>
        <dbReference type="EMBL" id="KZT00605.1"/>
    </source>
</evidence>
<dbReference type="OrthoDB" id="2736708at2759"/>
<evidence type="ECO:0000256" key="1">
    <source>
        <dbReference type="SAM" id="MobiDB-lite"/>
    </source>
</evidence>
<feature type="region of interest" description="Disordered" evidence="1">
    <location>
        <begin position="934"/>
        <end position="971"/>
    </location>
</feature>
<proteinExistence type="predicted"/>
<accession>A0A165BA85</accession>
<name>A0A165BA85_9APHY</name>
<organism evidence="2 3">
    <name type="scientific">Laetiporus sulphureus 93-53</name>
    <dbReference type="NCBI Taxonomy" id="1314785"/>
    <lineage>
        <taxon>Eukaryota</taxon>
        <taxon>Fungi</taxon>
        <taxon>Dikarya</taxon>
        <taxon>Basidiomycota</taxon>
        <taxon>Agaricomycotina</taxon>
        <taxon>Agaricomycetes</taxon>
        <taxon>Polyporales</taxon>
        <taxon>Laetiporus</taxon>
    </lineage>
</organism>
<sequence>MSQTEALQVLPDVLGPAAHDKIDQRLWEYVKRWRKIGDNAGVAAMLLKMNPDDLQEHEGTLGVVLFHALRAQSDRESQIRKEYSDALTCQDVFSGPHAEEILQMMKTCAENGSFAAIRNLSLFRIPIATEETNFDAAQSEATVSAWSRTFYGTAHQTLYNSIERMNSSRVPEQLYSNYVSIVQSSGTGKSRTVDEMARLVFTFPFNLRAEGDSGYAYPVADSKIRDFLLEEGSKENFDSIVAAYLIFFKHLFEATTQTLSTVGSSIEDQTAGIRSNAPLAEEWRAHLAEGDTRKQFYEKTVKYVRRLPEVIELKQNEGSIKLNSYAQRAVEAGENLIKSLVHDESAEPANSLRLVMYFDEAHSLMQHSTKGIDTGRTRYHALCKAIHQLAALPLFVVMLSTTSQLHKLSPAKIFHPSMRVQGGKQDDLQAPITEMPFDLLCDNQTLVPPGGVTLTDACSLGFICRFGRPLWRAFFMSEDPDVQRMLVDTAYSKLTGFQLNQALDETTVHRSRAHLAALSTRLLLEFEPIRELARKAEVELVESNLRIAYSVPKHREYLRSGYPSEPILAEAAARFLIRSRSSVPANLAYFIESGLINKGERGELVMRLLLLEAFDKATRKQCGNPEDPKRITFDHPIPVIDFLQALFGEDNMETVLDKDPHNCANWRTFRKAFGKAYVHFTHFGKSENESVSNQFGAWAAIMRGMAMQCSTNQRNIDCIIPIVFDLKKKITPDRMSAILIQVKNKEEFEVLAIDEKKLDGVNDFFRKDKGRTLPDNRPYITIAMHLGIQDAAYKTSLPKGKLHELEASFQCVAPTSHVSTRSTTEERMETLYDPDDDLVPPEGPQEKKKDIPHPRYEIVAKKCYPKTFAAMLDHRSNVQEATSIYAYLLGGTGVYDEHPRQEEENLAALRNLKPGWSVGDDYYDWTGNKFLCGETPGRRRMKSNDSQDAVPMLIDGGGSPEDIVMGSQNSD</sequence>
<reference evidence="2 3" key="1">
    <citation type="journal article" date="2016" name="Mol. Biol. Evol.">
        <title>Comparative Genomics of Early-Diverging Mushroom-Forming Fungi Provides Insights into the Origins of Lignocellulose Decay Capabilities.</title>
        <authorList>
            <person name="Nagy L.G."/>
            <person name="Riley R."/>
            <person name="Tritt A."/>
            <person name="Adam C."/>
            <person name="Daum C."/>
            <person name="Floudas D."/>
            <person name="Sun H."/>
            <person name="Yadav J.S."/>
            <person name="Pangilinan J."/>
            <person name="Larsson K.H."/>
            <person name="Matsuura K."/>
            <person name="Barry K."/>
            <person name="Labutti K."/>
            <person name="Kuo R."/>
            <person name="Ohm R.A."/>
            <person name="Bhattacharya S.S."/>
            <person name="Shirouzu T."/>
            <person name="Yoshinaga Y."/>
            <person name="Martin F.M."/>
            <person name="Grigoriev I.V."/>
            <person name="Hibbett D.S."/>
        </authorList>
    </citation>
    <scope>NUCLEOTIDE SEQUENCE [LARGE SCALE GENOMIC DNA]</scope>
    <source>
        <strain evidence="2 3">93-53</strain>
    </source>
</reference>
<dbReference type="PANTHER" id="PTHR33266">
    <property type="entry name" value="CHROMOSOME 15, WHOLE GENOME SHOTGUN SEQUENCE"/>
    <property type="match status" value="1"/>
</dbReference>
<gene>
    <name evidence="2" type="ORF">LAESUDRAFT_816421</name>
</gene>
<dbReference type="InParanoid" id="A0A165BA85"/>
<evidence type="ECO:0000313" key="3">
    <source>
        <dbReference type="Proteomes" id="UP000076871"/>
    </source>
</evidence>
<dbReference type="GeneID" id="63831799"/>
<dbReference type="RefSeq" id="XP_040758345.1">
    <property type="nucleotide sequence ID" value="XM_040914772.1"/>
</dbReference>